<dbReference type="Pfam" id="PF18105">
    <property type="entry name" value="PGM1_C"/>
    <property type="match status" value="1"/>
</dbReference>
<keyword evidence="1" id="KW-0067">ATP-binding</keyword>
<dbReference type="PROSITE" id="PS50975">
    <property type="entry name" value="ATP_GRASP"/>
    <property type="match status" value="1"/>
</dbReference>
<keyword evidence="4" id="KW-1185">Reference proteome</keyword>
<dbReference type="RefSeq" id="WP_016828262.1">
    <property type="nucleotide sequence ID" value="NZ_CP023700.1"/>
</dbReference>
<evidence type="ECO:0000313" key="4">
    <source>
        <dbReference type="Proteomes" id="UP000327143"/>
    </source>
</evidence>
<dbReference type="Proteomes" id="UP000327143">
    <property type="component" value="Chromosome"/>
</dbReference>
<feature type="domain" description="ATP-grasp" evidence="2">
    <location>
        <begin position="157"/>
        <end position="356"/>
    </location>
</feature>
<proteinExistence type="predicted"/>
<dbReference type="EMBL" id="CP023700">
    <property type="protein sequence ID" value="QEU83551.1"/>
    <property type="molecule type" value="Genomic_DNA"/>
</dbReference>
<sequence>MNEPCQARTGAVLFGSFDAERRWRPEGLASLPQLADPGADRLVACMDEALFAAAEPGDLLITRDPVAPALVAAREAAGYTCEHHHTGGTHPGPDADADVEHRLLANAGLLRRIGGFARLHPYAVLPATGALADLTGHATDVPGGEQVVRVNGKAWSSLLAARHGLPGAGRVVRSAAELAEAVRSYVEPGHSVVLVKDSYGVAGRGTFEVTSERRLARLVAHLRRQEDRGLAVEFVVQPLYDRVADFSSHLLINPDGSWRLLGVQHLANSGYRHEMSGPVPHALVGDLRRPAHPEVMELVARSLAEEGYLGPVCVDSMVLRDGTWIPILEVNARMSMGGLNLRLDNRVREHGLRSHLWQEDVTIHDGFDVDHLLKLLREEGLLYEGGSGAGVLLLVGGALVAPRGRLVCAALCPPDAFPRLRAATRTVAASAGIPLARAA</sequence>
<reference evidence="3 4" key="1">
    <citation type="submission" date="2017-09" db="EMBL/GenBank/DDBJ databases">
        <authorList>
            <person name="Lee N."/>
            <person name="Cho B.-K."/>
        </authorList>
    </citation>
    <scope>NUCLEOTIDE SEQUENCE [LARGE SCALE GENOMIC DNA]</scope>
    <source>
        <strain evidence="3 4">ATCC 39115</strain>
    </source>
</reference>
<evidence type="ECO:0000259" key="2">
    <source>
        <dbReference type="PROSITE" id="PS50975"/>
    </source>
</evidence>
<dbReference type="InterPro" id="IPR041356">
    <property type="entry name" value="PGM1_C"/>
</dbReference>
<gene>
    <name evidence="3" type="ORF">CP969_01405</name>
</gene>
<protein>
    <recommendedName>
        <fullName evidence="2">ATP-grasp domain-containing protein</fullName>
    </recommendedName>
</protein>
<dbReference type="SUPFAM" id="SSF56059">
    <property type="entry name" value="Glutathione synthetase ATP-binding domain-like"/>
    <property type="match status" value="1"/>
</dbReference>
<evidence type="ECO:0000313" key="3">
    <source>
        <dbReference type="EMBL" id="QEU83551.1"/>
    </source>
</evidence>
<keyword evidence="1" id="KW-0547">Nucleotide-binding</keyword>
<evidence type="ECO:0000256" key="1">
    <source>
        <dbReference type="PROSITE-ProRule" id="PRU00409"/>
    </source>
</evidence>
<accession>A0ABX6A893</accession>
<name>A0ABX6A893_STRVD</name>
<organism evidence="3 4">
    <name type="scientific">Streptomyces viridosporus T7A</name>
    <dbReference type="NCBI Taxonomy" id="665577"/>
    <lineage>
        <taxon>Bacteria</taxon>
        <taxon>Bacillati</taxon>
        <taxon>Actinomycetota</taxon>
        <taxon>Actinomycetes</taxon>
        <taxon>Kitasatosporales</taxon>
        <taxon>Streptomycetaceae</taxon>
        <taxon>Streptomyces</taxon>
    </lineage>
</organism>
<dbReference type="InterPro" id="IPR011761">
    <property type="entry name" value="ATP-grasp"/>
</dbReference>